<keyword evidence="14" id="KW-1185">Reference proteome</keyword>
<feature type="region of interest" description="Disordered" evidence="10">
    <location>
        <begin position="974"/>
        <end position="1037"/>
    </location>
</feature>
<organism evidence="13 14">
    <name type="scientific">Diaporthe eres</name>
    <name type="common">Phomopsis oblonga</name>
    <dbReference type="NCBI Taxonomy" id="83184"/>
    <lineage>
        <taxon>Eukaryota</taxon>
        <taxon>Fungi</taxon>
        <taxon>Dikarya</taxon>
        <taxon>Ascomycota</taxon>
        <taxon>Pezizomycotina</taxon>
        <taxon>Sordariomycetes</taxon>
        <taxon>Sordariomycetidae</taxon>
        <taxon>Diaporthales</taxon>
        <taxon>Diaporthaceae</taxon>
        <taxon>Diaporthe</taxon>
        <taxon>Diaporthe eres species complex</taxon>
    </lineage>
</organism>
<evidence type="ECO:0000256" key="5">
    <source>
        <dbReference type="ARBA" id="ARBA00022963"/>
    </source>
</evidence>
<feature type="compositionally biased region" description="Polar residues" evidence="10">
    <location>
        <begin position="1078"/>
        <end position="1088"/>
    </location>
</feature>
<evidence type="ECO:0000256" key="9">
    <source>
        <dbReference type="SAM" id="Coils"/>
    </source>
</evidence>
<evidence type="ECO:0000313" key="14">
    <source>
        <dbReference type="Proteomes" id="UP001430848"/>
    </source>
</evidence>
<dbReference type="InterPro" id="IPR017907">
    <property type="entry name" value="Znf_RING_CS"/>
</dbReference>
<feature type="compositionally biased region" description="Low complexity" evidence="10">
    <location>
        <begin position="221"/>
        <end position="230"/>
    </location>
</feature>
<evidence type="ECO:0000256" key="3">
    <source>
        <dbReference type="ARBA" id="ARBA00022801"/>
    </source>
</evidence>
<evidence type="ECO:0000256" key="10">
    <source>
        <dbReference type="SAM" id="MobiDB-lite"/>
    </source>
</evidence>
<reference evidence="13 14" key="1">
    <citation type="submission" date="2024-02" db="EMBL/GenBank/DDBJ databases">
        <title>De novo assembly and annotation of 12 fungi associated with fruit tree decline syndrome in Ontario, Canada.</title>
        <authorList>
            <person name="Sulman M."/>
            <person name="Ellouze W."/>
            <person name="Ilyukhin E."/>
        </authorList>
    </citation>
    <scope>NUCLEOTIDE SEQUENCE [LARGE SCALE GENOMIC DNA]</scope>
    <source>
        <strain evidence="13 14">M169</strain>
    </source>
</reference>
<sequence>MSSASVPEVQPCQSCGITEEKRFTCVQCNNLAFCETCWPKWILHAPGAVGWNGKPHEKADPAVVHTLRQILEPTRTEAEHAFELLEDEDTTWFGFGRDSSGQSMFYDYGRFAAIMSELVAHGSSDIYPQLVSVIGETGAGKSTLIKMLIDRQASGSGDGSRYYSPVTSSNQDRTATTGDVHIYADPSSAFSTNPLLFVDCEGLNGGEAMPKQLRHHHTQDPRQAAGRPSPSAAPPPYEPTATGEVSDRRRYVRSRHSSKRTIAWAKTPQTRKREFAVSQLYPRVLYTFSDVVVFVLRNPRAFESTVLEKLIHWGARSIDASLNQPALPHAVLVLNATEGGVDEGEWDVGAATETLLSDIHGAVHREPALQEYVRAWARRGRKIGNTSELLACYYASVSVVRVPHKGGSYMLMDQQAGKLMELVRGRCAASHATKRQLRMLATAEKLQVYLQAAYDHFTKSLDAPFDFVREALRKFPIARNFQGNVLSLALAIRDNSTQEALKEDAKRIFLAMAPMIASCIMLDAVRQNLLGTATRLLDDKYAKPCAAALQTFADMYWPCSFSNPAFGDAGRCCNVRSGHNPKGHQNAQGKVIANGSYQSTLDPETFQPEWTSLIRRSLEATEAAMSKLGQALPAKTELETAALLHRERLNDFYSALGAAGAGATAFVSHSACLSCLRELPECALPCGHVLCLPCMELYGTRTSRTCIEISRCPLHVGDVIAEPPWVVAVKPARAGVRVLCLDGGGIRGITQLWVLREIERVLGPGLPIQLFFDLMVGTNTGGIIAVGLGVKRWTVEATMEKFRDICGEAFTPREMQKVPLISTLSKMYHGSVFKTQPLERVLKRYFSETPFFGGSRSRHNLNTSVKVAVTASTAFESIVFANYNRPDPAGKVVPYQFIRSDAPSKELKVWEVARAISAASPFFKPFVAPETKREYVDGSKSHGCPAKVAHSETRSIWPDMVDLPPDIMLSIGTGRIEGEQPRLSASDNLERPSSRSSRSIASTEVSSVTGPRRSNLSKSATMPIASGQILRSGRGGVGNYKRVDSAPMSASDSASLVQTGIFVRDPKTPLLLSFAPRQPTQGKAQGQGQDPAPSKGDGSYDHRKCDQAWDEFVTGRKEGHDSRYSRISPELLASQIPRFEDAQRMEELERDVERALQQEEMLGSITLIAHRLVASTFFFETETGSVRQRESGYACTGQYSAGLGSAYEPEQGSIFCRFRQSSSELMALGSFLRSCCAGDFRPYFLIEDDIDSGTRQRRQIILSEAFVVDMETAGCFDIEPLTITTAADKQDTPTRISLSLQMAPYSSGPTTTATALPISGFPRRLVSEECGNKAAKAEITVPSTSVGPSSVLVGEQRGGGEASTDTVSAMSTSPSPLSADSVSPVTTYTIASRSSTGSTSFGGVGFEKPRRHEEGLIAELPDHGSQAAELPSN</sequence>
<keyword evidence="5" id="KW-0442">Lipid degradation</keyword>
<dbReference type="InterPro" id="IPR002641">
    <property type="entry name" value="PNPLA_dom"/>
</dbReference>
<feature type="region of interest" description="Disordered" evidence="10">
    <location>
        <begin position="212"/>
        <end position="265"/>
    </location>
</feature>
<dbReference type="CDD" id="cd16449">
    <property type="entry name" value="RING-HC"/>
    <property type="match status" value="1"/>
</dbReference>
<accession>A0ABR1PBR2</accession>
<evidence type="ECO:0000256" key="2">
    <source>
        <dbReference type="ARBA" id="ARBA00022771"/>
    </source>
</evidence>
<dbReference type="InterPro" id="IPR001841">
    <property type="entry name" value="Znf_RING"/>
</dbReference>
<feature type="coiled-coil region" evidence="9">
    <location>
        <begin position="1138"/>
        <end position="1165"/>
    </location>
</feature>
<feature type="compositionally biased region" description="Low complexity" evidence="10">
    <location>
        <begin position="994"/>
        <end position="1007"/>
    </location>
</feature>
<proteinExistence type="predicted"/>
<keyword evidence="2 7" id="KW-0863">Zinc-finger</keyword>
<dbReference type="PANTHER" id="PTHR24185">
    <property type="entry name" value="CALCIUM-INDEPENDENT PHOSPHOLIPASE A2-GAMMA"/>
    <property type="match status" value="1"/>
</dbReference>
<keyword evidence="4" id="KW-0862">Zinc</keyword>
<dbReference type="PROSITE" id="PS50089">
    <property type="entry name" value="ZF_RING_2"/>
    <property type="match status" value="1"/>
</dbReference>
<dbReference type="Proteomes" id="UP001430848">
    <property type="component" value="Unassembled WGS sequence"/>
</dbReference>
<dbReference type="InterPro" id="IPR027417">
    <property type="entry name" value="P-loop_NTPase"/>
</dbReference>
<feature type="compositionally biased region" description="Polar residues" evidence="10">
    <location>
        <begin position="1008"/>
        <end position="1020"/>
    </location>
</feature>
<evidence type="ECO:0000256" key="6">
    <source>
        <dbReference type="ARBA" id="ARBA00023098"/>
    </source>
</evidence>
<keyword evidence="6" id="KW-0443">Lipid metabolism</keyword>
<name>A0ABR1PBR2_DIAER</name>
<feature type="domain" description="PNPLA" evidence="12">
    <location>
        <begin position="739"/>
        <end position="950"/>
    </location>
</feature>
<evidence type="ECO:0000259" key="11">
    <source>
        <dbReference type="PROSITE" id="PS50089"/>
    </source>
</evidence>
<evidence type="ECO:0000259" key="12">
    <source>
        <dbReference type="PROSITE" id="PS51635"/>
    </source>
</evidence>
<dbReference type="PANTHER" id="PTHR24185:SF1">
    <property type="entry name" value="CALCIUM-INDEPENDENT PHOSPHOLIPASE A2-GAMMA"/>
    <property type="match status" value="1"/>
</dbReference>
<dbReference type="PROSITE" id="PS51635">
    <property type="entry name" value="PNPLA"/>
    <property type="match status" value="1"/>
</dbReference>
<dbReference type="Gene3D" id="3.40.50.300">
    <property type="entry name" value="P-loop containing nucleotide triphosphate hydrolases"/>
    <property type="match status" value="1"/>
</dbReference>
<gene>
    <name evidence="13" type="ORF">SLS63_005254</name>
</gene>
<evidence type="ECO:0000256" key="1">
    <source>
        <dbReference type="ARBA" id="ARBA00022723"/>
    </source>
</evidence>
<feature type="region of interest" description="Disordered" evidence="10">
    <location>
        <begin position="153"/>
        <end position="173"/>
    </location>
</feature>
<evidence type="ECO:0000256" key="4">
    <source>
        <dbReference type="ARBA" id="ARBA00022833"/>
    </source>
</evidence>
<comment type="caution">
    <text evidence="8">Lacks conserved residue(s) required for the propagation of feature annotation.</text>
</comment>
<feature type="compositionally biased region" description="Polar residues" evidence="10">
    <location>
        <begin position="1363"/>
        <end position="1393"/>
    </location>
</feature>
<dbReference type="SUPFAM" id="SSF52540">
    <property type="entry name" value="P-loop containing nucleoside triphosphate hydrolases"/>
    <property type="match status" value="1"/>
</dbReference>
<dbReference type="EMBL" id="JAKNSF020000021">
    <property type="protein sequence ID" value="KAK7731956.1"/>
    <property type="molecule type" value="Genomic_DNA"/>
</dbReference>
<keyword evidence="3" id="KW-0378">Hydrolase</keyword>
<feature type="domain" description="RING-type" evidence="11">
    <location>
        <begin position="672"/>
        <end position="715"/>
    </location>
</feature>
<dbReference type="PROSITE" id="PS00518">
    <property type="entry name" value="ZF_RING_1"/>
    <property type="match status" value="1"/>
</dbReference>
<dbReference type="Pfam" id="PF01734">
    <property type="entry name" value="Patatin"/>
    <property type="match status" value="1"/>
</dbReference>
<evidence type="ECO:0008006" key="15">
    <source>
        <dbReference type="Google" id="ProtNLM"/>
    </source>
</evidence>
<keyword evidence="1" id="KW-0479">Metal-binding</keyword>
<dbReference type="InterPro" id="IPR016035">
    <property type="entry name" value="Acyl_Trfase/lysoPLipase"/>
</dbReference>
<feature type="region of interest" description="Disordered" evidence="10">
    <location>
        <begin position="1346"/>
        <end position="1433"/>
    </location>
</feature>
<evidence type="ECO:0000256" key="8">
    <source>
        <dbReference type="PROSITE-ProRule" id="PRU01161"/>
    </source>
</evidence>
<comment type="caution">
    <text evidence="13">The sequence shown here is derived from an EMBL/GenBank/DDBJ whole genome shotgun (WGS) entry which is preliminary data.</text>
</comment>
<keyword evidence="9" id="KW-0175">Coiled coil</keyword>
<dbReference type="Gene3D" id="3.40.1090.10">
    <property type="entry name" value="Cytosolic phospholipase A2 catalytic domain"/>
    <property type="match status" value="1"/>
</dbReference>
<dbReference type="SUPFAM" id="SSF52151">
    <property type="entry name" value="FabD/lysophospholipase-like"/>
    <property type="match status" value="1"/>
</dbReference>
<dbReference type="CDD" id="cd07199">
    <property type="entry name" value="Pat17_PNPLA8_PNPLA9_like"/>
    <property type="match status" value="1"/>
</dbReference>
<protein>
    <recommendedName>
        <fullName evidence="15">PNPLA domain-containing protein</fullName>
    </recommendedName>
</protein>
<evidence type="ECO:0000256" key="7">
    <source>
        <dbReference type="PROSITE-ProRule" id="PRU00175"/>
    </source>
</evidence>
<feature type="compositionally biased region" description="Basic residues" evidence="10">
    <location>
        <begin position="250"/>
        <end position="259"/>
    </location>
</feature>
<feature type="short sequence motif" description="GXGXXG" evidence="8">
    <location>
        <begin position="743"/>
        <end position="748"/>
    </location>
</feature>
<dbReference type="InterPro" id="IPR000433">
    <property type="entry name" value="Znf_ZZ"/>
</dbReference>
<dbReference type="PROSITE" id="PS01357">
    <property type="entry name" value="ZF_ZZ_1"/>
    <property type="match status" value="1"/>
</dbReference>
<evidence type="ECO:0000313" key="13">
    <source>
        <dbReference type="EMBL" id="KAK7731956.1"/>
    </source>
</evidence>
<feature type="region of interest" description="Disordered" evidence="10">
    <location>
        <begin position="1078"/>
        <end position="1103"/>
    </location>
</feature>